<reference evidence="2" key="1">
    <citation type="submission" date="2023-03" db="EMBL/GenBank/DDBJ databases">
        <title>Massive genome expansion in bonnet fungi (Mycena s.s.) driven by repeated elements and novel gene families across ecological guilds.</title>
        <authorList>
            <consortium name="Lawrence Berkeley National Laboratory"/>
            <person name="Harder C.B."/>
            <person name="Miyauchi S."/>
            <person name="Viragh M."/>
            <person name="Kuo A."/>
            <person name="Thoen E."/>
            <person name="Andreopoulos B."/>
            <person name="Lu D."/>
            <person name="Skrede I."/>
            <person name="Drula E."/>
            <person name="Henrissat B."/>
            <person name="Morin E."/>
            <person name="Kohler A."/>
            <person name="Barry K."/>
            <person name="LaButti K."/>
            <person name="Morin E."/>
            <person name="Salamov A."/>
            <person name="Lipzen A."/>
            <person name="Mereny Z."/>
            <person name="Hegedus B."/>
            <person name="Baldrian P."/>
            <person name="Stursova M."/>
            <person name="Weitz H."/>
            <person name="Taylor A."/>
            <person name="Grigoriev I.V."/>
            <person name="Nagy L.G."/>
            <person name="Martin F."/>
            <person name="Kauserud H."/>
        </authorList>
    </citation>
    <scope>NUCLEOTIDE SEQUENCE</scope>
    <source>
        <strain evidence="2">CBHHK002</strain>
    </source>
</reference>
<name>A0AAD7AB71_9AGAR</name>
<feature type="compositionally biased region" description="Polar residues" evidence="1">
    <location>
        <begin position="283"/>
        <end position="292"/>
    </location>
</feature>
<proteinExistence type="predicted"/>
<protein>
    <submittedName>
        <fullName evidence="2">Uncharacterized protein</fullName>
    </submittedName>
</protein>
<accession>A0AAD7AB71</accession>
<evidence type="ECO:0000256" key="1">
    <source>
        <dbReference type="SAM" id="MobiDB-lite"/>
    </source>
</evidence>
<feature type="compositionally biased region" description="Basic and acidic residues" evidence="1">
    <location>
        <begin position="95"/>
        <end position="107"/>
    </location>
</feature>
<dbReference type="Proteomes" id="UP001218218">
    <property type="component" value="Unassembled WGS sequence"/>
</dbReference>
<dbReference type="EMBL" id="JARIHO010000010">
    <property type="protein sequence ID" value="KAJ7354053.1"/>
    <property type="molecule type" value="Genomic_DNA"/>
</dbReference>
<feature type="region of interest" description="Disordered" evidence="1">
    <location>
        <begin position="283"/>
        <end position="302"/>
    </location>
</feature>
<feature type="compositionally biased region" description="Basic and acidic residues" evidence="1">
    <location>
        <begin position="134"/>
        <end position="147"/>
    </location>
</feature>
<gene>
    <name evidence="2" type="ORF">DFH08DRAFT_803969</name>
</gene>
<feature type="region of interest" description="Disordered" evidence="1">
    <location>
        <begin position="67"/>
        <end position="154"/>
    </location>
</feature>
<comment type="caution">
    <text evidence="2">The sequence shown here is derived from an EMBL/GenBank/DDBJ whole genome shotgun (WGS) entry which is preliminary data.</text>
</comment>
<organism evidence="2 3">
    <name type="scientific">Mycena albidolilacea</name>
    <dbReference type="NCBI Taxonomy" id="1033008"/>
    <lineage>
        <taxon>Eukaryota</taxon>
        <taxon>Fungi</taxon>
        <taxon>Dikarya</taxon>
        <taxon>Basidiomycota</taxon>
        <taxon>Agaricomycotina</taxon>
        <taxon>Agaricomycetes</taxon>
        <taxon>Agaricomycetidae</taxon>
        <taxon>Agaricales</taxon>
        <taxon>Marasmiineae</taxon>
        <taxon>Mycenaceae</taxon>
        <taxon>Mycena</taxon>
    </lineage>
</organism>
<evidence type="ECO:0000313" key="3">
    <source>
        <dbReference type="Proteomes" id="UP001218218"/>
    </source>
</evidence>
<sequence>MKKPGEGRAKVIAKDPENHSYLDNLAGAQFPQQTHSLRSRRADCAQHKVIAILVDKAVEPLAPIRQARFEGGDGMSAAAKKGPRTDETAQSVKPPDYKNTVHGECRHQTRFNSSPNSDERRSSRTSDGMSLETSKMRETGTRAEGKVGEGQPPATLQAGFEHEEKSGRGSGANGRCFRIVQSESTHVVRIPGMAESCEEEMRGLPLYLKDLRRGYVVPESISGYAVGGSHCVLSGANCGEIGRGAQYLKDERTVKDKGNKPKGAIAPPSGKITEEWLSNSQLARTKTKLGSTETEKNRKHGKISGWQETAVKLYGERNQQVEIDEHRQKCKILKNG</sequence>
<keyword evidence="3" id="KW-1185">Reference proteome</keyword>
<evidence type="ECO:0000313" key="2">
    <source>
        <dbReference type="EMBL" id="KAJ7354053.1"/>
    </source>
</evidence>
<dbReference type="AlphaFoldDB" id="A0AAD7AB71"/>